<evidence type="ECO:0000313" key="8">
    <source>
        <dbReference type="EMBL" id="CAF1197300.1"/>
    </source>
</evidence>
<organism evidence="7 9">
    <name type="scientific">Rotaria sordida</name>
    <dbReference type="NCBI Taxonomy" id="392033"/>
    <lineage>
        <taxon>Eukaryota</taxon>
        <taxon>Metazoa</taxon>
        <taxon>Spiralia</taxon>
        <taxon>Gnathifera</taxon>
        <taxon>Rotifera</taxon>
        <taxon>Eurotatoria</taxon>
        <taxon>Bdelloidea</taxon>
        <taxon>Philodinida</taxon>
        <taxon>Philodinidae</taxon>
        <taxon>Rotaria</taxon>
    </lineage>
</organism>
<dbReference type="SUPFAM" id="SSF48371">
    <property type="entry name" value="ARM repeat"/>
    <property type="match status" value="1"/>
</dbReference>
<dbReference type="SUPFAM" id="SSF56968">
    <property type="entry name" value="Lipovitellin-phosvitin complex, beta-sheet shell regions"/>
    <property type="match status" value="1"/>
</dbReference>
<dbReference type="InterPro" id="IPR016024">
    <property type="entry name" value="ARM-type_fold"/>
</dbReference>
<evidence type="ECO:0000256" key="5">
    <source>
        <dbReference type="SAM" id="SignalP"/>
    </source>
</evidence>
<dbReference type="SMART" id="SM00638">
    <property type="entry name" value="LPD_N"/>
    <property type="match status" value="1"/>
</dbReference>
<feature type="chain" id="PRO_5035599230" description="Vitellogenin domain-containing protein" evidence="5">
    <location>
        <begin position="22"/>
        <end position="3012"/>
    </location>
</feature>
<dbReference type="InterPro" id="IPR015816">
    <property type="entry name" value="Vitellinogen_b-sht_N"/>
</dbReference>
<sequence length="3012" mass="342480">MAASPILLYTLFLLLICRASAAPLTPTKYPNPICSGAQLVAPGQAPLVYQYKTEVKLSVANGQFDLETEITANVNIKGLGDCNYAVQLRNVKITETKDEDKRVVTSTANAQRELENLVVRFRWVDGVLSGVEADSSAKVDYVNFVKGVLSALQVYSPVVNDDETVVREEDVLGVCTTVYKFSQKDSTTEVKKNKDLSTCSRDKLHLSSSPVLTSVLGPLMEEVFTSRTRYMCRTEIRDKKVQSVKCKTVDMDADDTKTSTQKRTQTWDDNDDHIDTDDSSEEVNANFNVNDRDDEISSKFILIKQELKLLTSGYVPVDENAVKNPVRQTLQFVPTASFDQSNEALSSLVSKIQALLKTEDWSQFAAAQFVDITNQLRRMDKANVEAFAAKSELKDMVPTFLHKLYAHDPTVSLLNLDTKTLKFVNPSAVFYLDKPSTELVNQVVQGASRLTSSQVPEFVGVAARILQTYKARHENVREADAKIKEFQRAIAKFLSNPSDSNIDVTTTVLSAYAQLGLYDDQVQRLAANDKAPLQVQYHALNVIRHISDDYIDKKDELKLRTDLQNLLLRKLQNKANKNAVRVWAFEALYTPFIYNPEEDNSTLADNLEKAFSDILNEPLNQVNGFIWSALKYSSLDRLCPLRGLASRLRAHHDNKQQFLEQQTLSSRQVQIELPLRKNYRAVVHVCVVFENDRVVPSFLDVKLAFDGVRRETLRLPWIDVALISENLDWNFADYFLRLDPLNKKMNEDEKTRVKNNLPAGVKKLQATYDGKDEDPDPSVYFYLKLFGTDMRGSDVTNKVQDMLRTNVRTFVRNQMLNRLKDLVGKNPIFRIPLEIGAASAAANGLTLYKAAQIGVLADLTTDLKNNRDDSGLGTYSMTSRSALSFSLTLQREVSGPWTTVGETIEMGVLSSVPFQYTTVANNQGRTRELNLLNPQSKLLAMDFQFAVRTSKGFEVIPNPKSTSIDPSCTSSALYRALGVRLCLELNPFRSLQLGSRPSYPITVTVSKDPSVTKWRMGWRFNAQDAPQFEVVVESVGAKETYPGLGMSVTTNGNNFNVKVLTGMKFFNVKGTQTGNKFSGTVYSSDNKEVMTTSGTWTADSNGFKMEGKLVDMSTNKEVVTLTTDMSPNRGQGLTANIVLTTPDKAKSFKVHFRGDLYKPNSKLIHMHGGVHLGDTNYHGKMNFECDDAHTRIELSRSVKLNKNLSPSGYEFFYERKNTKETNQNSSNIVSHLSLRTPTQNEPMKVYNFKSDWTRTNDLSNATLQSSLDYVLLTRNPPVQERVELDYMRRSVRTSNAARRLISPEANLKIQVKTKSNVFNFLIDHRHRRSSETSKKGPVMLPPTLDIANKIHMVADTDKLFPDLPRPFAFDILSDLNFELLNEVNYKFQYDFPRRQYSGLLTYQNKVDKVTHGHLFSGTSKCEVQWDNKQKKATATGNFEICMRSHSLRTHWDITTNLVQDKNDMELDLNVRFDRQPKKNSPNSLITAYNVTLKAPKHQLFQLIDLDGNLTKQWGRFETFNSIAFRMDKQLKEMNLNAFLHRNQTGNGSLQTHVSFSLPFKYIPYVTHDFKVERSSSNGRLSHIESKLLAKPVFAHYGDVDIDYLKGNERPCVHVDNEFEYLRANGDSLYALSKVEVQRWSALHSHGIFRRNTDLLHKHSIGYVFSNKTRKVALSLVSPQISGNPLSIIGEVTIDRENRIGKMKWPQEFVVHFEFGTPLSNVTAFRVAYNLPMFNKDHDRTVDGSVGFKLASTNIAPIGFYVRAKGSLNTTLHVTKKLRIGDDIALNTLITAQYNPQLISQISTTVSSKYYDQEFQHAFHALLKQHQVIVRGILNTTANKDYRYEMDIGFDNDLLTGHMERTDGQETVISDVDAQKCGPIGKYNRCYKGDITVRTGTSTSGNKGTFDISWGRDMAKLNVKVPNHIELKFDHTHTGRIRDEDFNSKTNFEGKLLQSDKRGSFSYSGSVEKEDGRWNDVQMQTSLTDMKTGEKSLATNVRLNQKITDKLSGKFQRNMNINLERKGNPVIVWSSESVSCPNNPSNVVYGVCQTATFNMKASNQLAQRLRERLQLPADPQLSNPTGQVTYDGTLNLDLKHDPTLGPHTMKFDLNRLKNDAVDMDLTYQPRTNDKPMNMNLKLNLPRQNPITVKYDETIRSKTSFNGVLKYSLNANDNSAEKTYQCDVNRPDMNAISMNCVGQRTTLTVDIDRNMGKSKVYMDLKRFAGERVGYEVVWNRQTREFNGTLYTLVSSWNVRRQPGKSTVVTVKQKDQEVLRVEATRMNDREIQIKFLPSNAQFKLVYDNTTIVTLTQTAPQQRDVAMMTIDRARIRRYLPSLRNQDRPSYDIDAPLLTSHRPLFEISFDSFVLLSLSQAVRKLGSHNGRYGLDTIKKVYKLQVGDAPLTVYNVQHWKTHREDIELPESYFLRVVNNVNGNMIQFATNRWNENRLVSTISHSFDGGKTLTTDMKLERDYGHQVGSIYFFYSLGYRNVQGVKQLRNVTRHFIRQHLTKDLQKTNMAELVKNFRTRVRSILEKDYAAVKEIVTTWGSEPENSFLRRLSTRLGLPDFFTKYPTYTEASDRISAVLRERSVQREEFWRNRFEVILNDNRLLDLSKRVQVRRMAIMKSMLERTEKLLDRYFPKVDQSKIDERIANYVRKILAGVEQMSKRNTEKWKSIFKAIDDASKGDDNKWFRTLVADIDSNAMGAAADAELAKLLKKVGDSSKLWISSIQQMSRRMTKRSEAMRERIRNAIRHMPKASINETNFEVLVPIGNQPASYTGTNELIYGIGSLLRNRDQALDTIRSVLMNRVQSRSETWRNYWKALRTLARRLFQRNPSLTPEFYAVIAHTGDAIDFHGDYVYLNPACDYVLAHDFGGLQFSFRFASGKVYSVVPNQVEIKEYECSNTGRVQLCNQGYYSTISVPMYYGGLVDGALGDVRDRSGTEHGDLSRWSVQNCPATTRDQPKDGGSSIPECASDDDEEQQFCENFVQRGVKNGLDRRLLVIQAMAARKYTV</sequence>
<keyword evidence="10" id="KW-1185">Reference proteome</keyword>
<evidence type="ECO:0000313" key="10">
    <source>
        <dbReference type="Proteomes" id="UP000663870"/>
    </source>
</evidence>
<accession>A0A814AGT1</accession>
<feature type="domain" description="Vitellogenin" evidence="6">
    <location>
        <begin position="39"/>
        <end position="699"/>
    </location>
</feature>
<evidence type="ECO:0000313" key="9">
    <source>
        <dbReference type="Proteomes" id="UP000663854"/>
    </source>
</evidence>
<evidence type="ECO:0000256" key="1">
    <source>
        <dbReference type="ARBA" id="ARBA00022729"/>
    </source>
</evidence>
<dbReference type="InterPro" id="IPR015819">
    <property type="entry name" value="Lipid_transp_b-sht_shell"/>
</dbReference>
<keyword evidence="1 5" id="KW-0732">Signal</keyword>
<keyword evidence="2" id="KW-0758">Storage protein</keyword>
<evidence type="ECO:0000256" key="4">
    <source>
        <dbReference type="SAM" id="MobiDB-lite"/>
    </source>
</evidence>
<name>A0A814AGT1_9BILA</name>
<feature type="signal peptide" evidence="5">
    <location>
        <begin position="1"/>
        <end position="21"/>
    </location>
</feature>
<gene>
    <name evidence="8" type="ORF">JXQ802_LOCUS24219</name>
    <name evidence="7" type="ORF">PYM288_LOCUS10143</name>
</gene>
<reference evidence="7" key="1">
    <citation type="submission" date="2021-02" db="EMBL/GenBank/DDBJ databases">
        <authorList>
            <person name="Nowell W R."/>
        </authorList>
    </citation>
    <scope>NUCLEOTIDE SEQUENCE</scope>
</reference>
<dbReference type="PROSITE" id="PS51211">
    <property type="entry name" value="VITELLOGENIN"/>
    <property type="match status" value="1"/>
</dbReference>
<proteinExistence type="predicted"/>
<comment type="caution">
    <text evidence="7">The sequence shown here is derived from an EMBL/GenBank/DDBJ whole genome shotgun (WGS) entry which is preliminary data.</text>
</comment>
<dbReference type="PANTHER" id="PTHR23345:SF15">
    <property type="entry name" value="VITELLOGENIN 1-RELATED"/>
    <property type="match status" value="1"/>
</dbReference>
<protein>
    <recommendedName>
        <fullName evidence="6">Vitellogenin domain-containing protein</fullName>
    </recommendedName>
</protein>
<evidence type="ECO:0000256" key="2">
    <source>
        <dbReference type="ARBA" id="ARBA00022761"/>
    </source>
</evidence>
<dbReference type="EMBL" id="CAJNOL010000780">
    <property type="protein sequence ID" value="CAF1197300.1"/>
    <property type="molecule type" value="Genomic_DNA"/>
</dbReference>
<dbReference type="InterPro" id="IPR001747">
    <property type="entry name" value="Vitellogenin_N"/>
</dbReference>
<dbReference type="Proteomes" id="UP000663870">
    <property type="component" value="Unassembled WGS sequence"/>
</dbReference>
<feature type="region of interest" description="Disordered" evidence="4">
    <location>
        <begin position="2954"/>
        <end position="2974"/>
    </location>
</feature>
<dbReference type="EMBL" id="CAJNOH010000156">
    <property type="protein sequence ID" value="CAF0913412.1"/>
    <property type="molecule type" value="Genomic_DNA"/>
</dbReference>
<dbReference type="PANTHER" id="PTHR23345">
    <property type="entry name" value="VITELLOGENIN-RELATED"/>
    <property type="match status" value="1"/>
</dbReference>
<dbReference type="Pfam" id="PF01347">
    <property type="entry name" value="Vitellogenin_N"/>
    <property type="match status" value="1"/>
</dbReference>
<evidence type="ECO:0000313" key="7">
    <source>
        <dbReference type="EMBL" id="CAF0913412.1"/>
    </source>
</evidence>
<comment type="caution">
    <text evidence="3">Lacks conserved residue(s) required for the propagation of feature annotation.</text>
</comment>
<dbReference type="InterPro" id="IPR050733">
    <property type="entry name" value="Vitellogenin/Apolipophorin"/>
</dbReference>
<dbReference type="Gene3D" id="2.30.230.10">
    <property type="entry name" value="Lipovitellin, beta-sheet shell regions, chain A"/>
    <property type="match status" value="1"/>
</dbReference>
<evidence type="ECO:0000256" key="3">
    <source>
        <dbReference type="PROSITE-ProRule" id="PRU00557"/>
    </source>
</evidence>
<dbReference type="Proteomes" id="UP000663854">
    <property type="component" value="Unassembled WGS sequence"/>
</dbReference>
<dbReference type="GO" id="GO:0005319">
    <property type="term" value="F:lipid transporter activity"/>
    <property type="evidence" value="ECO:0007669"/>
    <property type="project" value="InterPro"/>
</dbReference>
<evidence type="ECO:0000259" key="6">
    <source>
        <dbReference type="PROSITE" id="PS51211"/>
    </source>
</evidence>